<dbReference type="EMBL" id="CP036280">
    <property type="protein sequence ID" value="QDU72488.1"/>
    <property type="molecule type" value="Genomic_DNA"/>
</dbReference>
<organism evidence="1 2">
    <name type="scientific">Mucisphaera calidilacus</name>
    <dbReference type="NCBI Taxonomy" id="2527982"/>
    <lineage>
        <taxon>Bacteria</taxon>
        <taxon>Pseudomonadati</taxon>
        <taxon>Planctomycetota</taxon>
        <taxon>Phycisphaerae</taxon>
        <taxon>Phycisphaerales</taxon>
        <taxon>Phycisphaeraceae</taxon>
        <taxon>Mucisphaera</taxon>
    </lineage>
</organism>
<evidence type="ECO:0000313" key="2">
    <source>
        <dbReference type="Proteomes" id="UP000320386"/>
    </source>
</evidence>
<name>A0A518BZT7_9BACT</name>
<dbReference type="RefSeq" id="WP_145446652.1">
    <property type="nucleotide sequence ID" value="NZ_CP036280.1"/>
</dbReference>
<protein>
    <recommendedName>
        <fullName evidence="3">Antitoxin ParD4</fullName>
    </recommendedName>
</protein>
<dbReference type="Gene3D" id="6.10.10.120">
    <property type="entry name" value="Antitoxin ParD1-like"/>
    <property type="match status" value="1"/>
</dbReference>
<dbReference type="InterPro" id="IPR038296">
    <property type="entry name" value="ParD_sf"/>
</dbReference>
<gene>
    <name evidence="1" type="ORF">Pan265_23540</name>
</gene>
<keyword evidence="2" id="KW-1185">Reference proteome</keyword>
<proteinExistence type="predicted"/>
<accession>A0A518BZT7</accession>
<evidence type="ECO:0008006" key="3">
    <source>
        <dbReference type="Google" id="ProtNLM"/>
    </source>
</evidence>
<dbReference type="KEGG" id="mcad:Pan265_23540"/>
<evidence type="ECO:0000313" key="1">
    <source>
        <dbReference type="EMBL" id="QDU72488.1"/>
    </source>
</evidence>
<dbReference type="Proteomes" id="UP000320386">
    <property type="component" value="Chromosome"/>
</dbReference>
<sequence length="89" mass="10008">MGKEIQFEVPEGLHDFICAQSGAGGLYATTDEYLRDLIRRDYERQQAGRWQSLLHELEQGMEADDSDFQPLDMDAIKADAKKQASTDAA</sequence>
<dbReference type="AlphaFoldDB" id="A0A518BZT7"/>
<reference evidence="1 2" key="1">
    <citation type="submission" date="2019-02" db="EMBL/GenBank/DDBJ databases">
        <title>Deep-cultivation of Planctomycetes and their phenomic and genomic characterization uncovers novel biology.</title>
        <authorList>
            <person name="Wiegand S."/>
            <person name="Jogler M."/>
            <person name="Boedeker C."/>
            <person name="Pinto D."/>
            <person name="Vollmers J."/>
            <person name="Rivas-Marin E."/>
            <person name="Kohn T."/>
            <person name="Peeters S.H."/>
            <person name="Heuer A."/>
            <person name="Rast P."/>
            <person name="Oberbeckmann S."/>
            <person name="Bunk B."/>
            <person name="Jeske O."/>
            <person name="Meyerdierks A."/>
            <person name="Storesund J.E."/>
            <person name="Kallscheuer N."/>
            <person name="Luecker S."/>
            <person name="Lage O.M."/>
            <person name="Pohl T."/>
            <person name="Merkel B.J."/>
            <person name="Hornburger P."/>
            <person name="Mueller R.-W."/>
            <person name="Bruemmer F."/>
            <person name="Labrenz M."/>
            <person name="Spormann A.M."/>
            <person name="Op den Camp H."/>
            <person name="Overmann J."/>
            <person name="Amann R."/>
            <person name="Jetten M.S.M."/>
            <person name="Mascher T."/>
            <person name="Medema M.H."/>
            <person name="Devos D.P."/>
            <person name="Kaster A.-K."/>
            <person name="Ovreas L."/>
            <person name="Rohde M."/>
            <person name="Galperin M.Y."/>
            <person name="Jogler C."/>
        </authorList>
    </citation>
    <scope>NUCLEOTIDE SEQUENCE [LARGE SCALE GENOMIC DNA]</scope>
    <source>
        <strain evidence="1 2">Pan265</strain>
    </source>
</reference>
<dbReference type="OrthoDB" id="515108at2"/>